<gene>
    <name evidence="2" type="ORF">PTSG_11657</name>
</gene>
<accession>F2TXV2</accession>
<organism evidence="3">
    <name type="scientific">Salpingoeca rosetta (strain ATCC 50818 / BSB-021)</name>
    <dbReference type="NCBI Taxonomy" id="946362"/>
    <lineage>
        <taxon>Eukaryota</taxon>
        <taxon>Choanoflagellata</taxon>
        <taxon>Craspedida</taxon>
        <taxon>Salpingoecidae</taxon>
        <taxon>Salpingoeca</taxon>
    </lineage>
</organism>
<feature type="compositionally biased region" description="Basic and acidic residues" evidence="1">
    <location>
        <begin position="10"/>
        <end position="30"/>
    </location>
</feature>
<evidence type="ECO:0000256" key="1">
    <source>
        <dbReference type="SAM" id="MobiDB-lite"/>
    </source>
</evidence>
<dbReference type="AlphaFoldDB" id="F2TXV2"/>
<evidence type="ECO:0000313" key="2">
    <source>
        <dbReference type="EMBL" id="EGD76211.1"/>
    </source>
</evidence>
<dbReference type="Proteomes" id="UP000007799">
    <property type="component" value="Unassembled WGS sequence"/>
</dbReference>
<protein>
    <submittedName>
        <fullName evidence="2">Uncharacterized protein</fullName>
    </submittedName>
</protein>
<evidence type="ECO:0000313" key="3">
    <source>
        <dbReference type="Proteomes" id="UP000007799"/>
    </source>
</evidence>
<dbReference type="InParanoid" id="F2TXV2"/>
<dbReference type="EMBL" id="GL832956">
    <property type="protein sequence ID" value="EGD76211.1"/>
    <property type="molecule type" value="Genomic_DNA"/>
</dbReference>
<feature type="compositionally biased region" description="Pro residues" evidence="1">
    <location>
        <begin position="82"/>
        <end position="96"/>
    </location>
</feature>
<feature type="region of interest" description="Disordered" evidence="1">
    <location>
        <begin position="55"/>
        <end position="96"/>
    </location>
</feature>
<keyword evidence="3" id="KW-1185">Reference proteome</keyword>
<feature type="compositionally biased region" description="Low complexity" evidence="1">
    <location>
        <begin position="55"/>
        <end position="70"/>
    </location>
</feature>
<name>F2TXV2_SALR5</name>
<sequence length="96" mass="10656">MEPMSAHVQELMDKVDEHNAKRAYKRRDSVSELLRQSPPLLITIYRQDDTCVKSSSIDDSDIFSSRSQSPSSPPLEHLSRSPSPPPAATAPVPLMP</sequence>
<dbReference type="RefSeq" id="XP_004998386.1">
    <property type="nucleotide sequence ID" value="XM_004998329.1"/>
</dbReference>
<feature type="region of interest" description="Disordered" evidence="1">
    <location>
        <begin position="1"/>
        <end position="32"/>
    </location>
</feature>
<dbReference type="GeneID" id="16078980"/>
<proteinExistence type="predicted"/>
<dbReference type="KEGG" id="sre:PTSG_11657"/>
<reference evidence="2" key="1">
    <citation type="submission" date="2009-08" db="EMBL/GenBank/DDBJ databases">
        <title>Annotation of Salpingoeca rosetta.</title>
        <authorList>
            <consortium name="The Broad Institute Genome Sequencing Platform"/>
            <person name="Russ C."/>
            <person name="Cuomo C."/>
            <person name="Burger G."/>
            <person name="Gray M.W."/>
            <person name="Holland P.W.H."/>
            <person name="King N."/>
            <person name="Lang F.B.F."/>
            <person name="Roger A.J."/>
            <person name="Ruiz-Trillo I."/>
            <person name="Young S.K."/>
            <person name="Zeng Q."/>
            <person name="Gargeya S."/>
            <person name="Alvarado L."/>
            <person name="Berlin A."/>
            <person name="Chapman S.B."/>
            <person name="Chen Z."/>
            <person name="Freedman E."/>
            <person name="Gellesch M."/>
            <person name="Goldberg J."/>
            <person name="Griggs A."/>
            <person name="Gujja S."/>
            <person name="Heilman E."/>
            <person name="Heiman D."/>
            <person name="Howarth C."/>
            <person name="Mehta T."/>
            <person name="Neiman D."/>
            <person name="Pearson M."/>
            <person name="Roberts A."/>
            <person name="Saif S."/>
            <person name="Shea T."/>
            <person name="Shenoy N."/>
            <person name="Sisk P."/>
            <person name="Stolte C."/>
            <person name="Sykes S."/>
            <person name="White J."/>
            <person name="Yandava C."/>
            <person name="Haas B."/>
            <person name="Nusbaum C."/>
            <person name="Birren B."/>
        </authorList>
    </citation>
    <scope>NUCLEOTIDE SEQUENCE [LARGE SCALE GENOMIC DNA]</scope>
    <source>
        <strain evidence="2">ATCC 50818</strain>
    </source>
</reference>